<evidence type="ECO:0000256" key="1">
    <source>
        <dbReference type="ARBA" id="ARBA00004123"/>
    </source>
</evidence>
<evidence type="ECO:0000256" key="2">
    <source>
        <dbReference type="ARBA" id="ARBA00010386"/>
    </source>
</evidence>
<gene>
    <name evidence="11" type="ORF">DICPUDRAFT_149995</name>
</gene>
<comment type="subcellular location">
    <subcellularLocation>
        <location evidence="1">Nucleus</location>
    </subcellularLocation>
</comment>
<dbReference type="OMA" id="RMEVREH"/>
<dbReference type="InterPro" id="IPR039853">
    <property type="entry name" value="Pinin"/>
</dbReference>
<dbReference type="AlphaFoldDB" id="F0ZF67"/>
<evidence type="ECO:0000256" key="7">
    <source>
        <dbReference type="ARBA" id="ARBA00023242"/>
    </source>
</evidence>
<organism evidence="11 12">
    <name type="scientific">Dictyostelium purpureum</name>
    <name type="common">Slime mold</name>
    <dbReference type="NCBI Taxonomy" id="5786"/>
    <lineage>
        <taxon>Eukaryota</taxon>
        <taxon>Amoebozoa</taxon>
        <taxon>Evosea</taxon>
        <taxon>Eumycetozoa</taxon>
        <taxon>Dictyostelia</taxon>
        <taxon>Dictyosteliales</taxon>
        <taxon>Dictyosteliaceae</taxon>
        <taxon>Dictyostelium</taxon>
    </lineage>
</organism>
<feature type="domain" description="Pinin/SDK/MemA protein" evidence="10">
    <location>
        <begin position="160"/>
        <end position="285"/>
    </location>
</feature>
<name>F0ZF67_DICPU</name>
<dbReference type="RefSeq" id="XP_003286074.1">
    <property type="nucleotide sequence ID" value="XM_003286026.1"/>
</dbReference>
<dbReference type="PANTHER" id="PTHR12707">
    <property type="entry name" value="PINN"/>
    <property type="match status" value="1"/>
</dbReference>
<evidence type="ECO:0000256" key="6">
    <source>
        <dbReference type="ARBA" id="ARBA00023187"/>
    </source>
</evidence>
<keyword evidence="3" id="KW-0507">mRNA processing</keyword>
<protein>
    <recommendedName>
        <fullName evidence="10">Pinin/SDK/MemA protein domain-containing protein</fullName>
    </recommendedName>
</protein>
<feature type="region of interest" description="Disordered" evidence="9">
    <location>
        <begin position="31"/>
        <end position="163"/>
    </location>
</feature>
<dbReference type="Proteomes" id="UP000001064">
    <property type="component" value="Unassembled WGS sequence"/>
</dbReference>
<feature type="compositionally biased region" description="Low complexity" evidence="9">
    <location>
        <begin position="110"/>
        <end position="123"/>
    </location>
</feature>
<feature type="compositionally biased region" description="Basic and acidic residues" evidence="9">
    <location>
        <begin position="328"/>
        <end position="351"/>
    </location>
</feature>
<keyword evidence="7" id="KW-0539">Nucleus</keyword>
<dbReference type="KEGG" id="dpp:DICPUDRAFT_149995"/>
<reference evidence="12" key="1">
    <citation type="journal article" date="2011" name="Genome Biol.">
        <title>Comparative genomics of the social amoebae Dictyostelium discoideum and Dictyostelium purpureum.</title>
        <authorList>
            <consortium name="US DOE Joint Genome Institute (JGI-PGF)"/>
            <person name="Sucgang R."/>
            <person name="Kuo A."/>
            <person name="Tian X."/>
            <person name="Salerno W."/>
            <person name="Parikh A."/>
            <person name="Feasley C.L."/>
            <person name="Dalin E."/>
            <person name="Tu H."/>
            <person name="Huang E."/>
            <person name="Barry K."/>
            <person name="Lindquist E."/>
            <person name="Shapiro H."/>
            <person name="Bruce D."/>
            <person name="Schmutz J."/>
            <person name="Salamov A."/>
            <person name="Fey P."/>
            <person name="Gaudet P."/>
            <person name="Anjard C."/>
            <person name="Babu M.M."/>
            <person name="Basu S."/>
            <person name="Bushmanova Y."/>
            <person name="van der Wel H."/>
            <person name="Katoh-Kurasawa M."/>
            <person name="Dinh C."/>
            <person name="Coutinho P.M."/>
            <person name="Saito T."/>
            <person name="Elias M."/>
            <person name="Schaap P."/>
            <person name="Kay R.R."/>
            <person name="Henrissat B."/>
            <person name="Eichinger L."/>
            <person name="Rivero F."/>
            <person name="Putnam N.H."/>
            <person name="West C.M."/>
            <person name="Loomis W.F."/>
            <person name="Chisholm R.L."/>
            <person name="Shaulsky G."/>
            <person name="Strassmann J.E."/>
            <person name="Queller D.C."/>
            <person name="Kuspa A."/>
            <person name="Grigoriev I.V."/>
        </authorList>
    </citation>
    <scope>NUCLEOTIDE SEQUENCE [LARGE SCALE GENOMIC DNA]</scope>
    <source>
        <strain evidence="12">QSDP1</strain>
    </source>
</reference>
<keyword evidence="12" id="KW-1185">Reference proteome</keyword>
<dbReference type="OrthoDB" id="21283at2759"/>
<evidence type="ECO:0000313" key="12">
    <source>
        <dbReference type="Proteomes" id="UP000001064"/>
    </source>
</evidence>
<feature type="compositionally biased region" description="Low complexity" evidence="9">
    <location>
        <begin position="65"/>
        <end position="74"/>
    </location>
</feature>
<dbReference type="GO" id="GO:0071013">
    <property type="term" value="C:catalytic step 2 spliceosome"/>
    <property type="evidence" value="ECO:0000318"/>
    <property type="project" value="GO_Central"/>
</dbReference>
<dbReference type="Pfam" id="PF04696">
    <property type="entry name" value="Pinin_SDK_memA"/>
    <property type="match status" value="1"/>
</dbReference>
<dbReference type="STRING" id="5786.F0ZF67"/>
<feature type="compositionally biased region" description="Basic and acidic residues" evidence="9">
    <location>
        <begin position="367"/>
        <end position="389"/>
    </location>
</feature>
<feature type="compositionally biased region" description="Polar residues" evidence="9">
    <location>
        <begin position="354"/>
        <end position="366"/>
    </location>
</feature>
<keyword evidence="6" id="KW-0508">mRNA splicing</keyword>
<dbReference type="eggNOG" id="ENOG502RHFD">
    <property type="taxonomic scope" value="Eukaryota"/>
</dbReference>
<dbReference type="EMBL" id="GL871000">
    <property type="protein sequence ID" value="EGC37421.1"/>
    <property type="molecule type" value="Genomic_DNA"/>
</dbReference>
<dbReference type="VEuPathDB" id="AmoebaDB:DICPUDRAFT_149995"/>
<dbReference type="PANTHER" id="PTHR12707:SF0">
    <property type="entry name" value="PININ"/>
    <property type="match status" value="1"/>
</dbReference>
<evidence type="ECO:0000256" key="9">
    <source>
        <dbReference type="SAM" id="MobiDB-lite"/>
    </source>
</evidence>
<evidence type="ECO:0000256" key="3">
    <source>
        <dbReference type="ARBA" id="ARBA00022664"/>
    </source>
</evidence>
<dbReference type="InterPro" id="IPR006786">
    <property type="entry name" value="Pinin_SDK_MemA"/>
</dbReference>
<dbReference type="GO" id="GO:0008380">
    <property type="term" value="P:RNA splicing"/>
    <property type="evidence" value="ECO:0007669"/>
    <property type="project" value="UniProtKB-KW"/>
</dbReference>
<evidence type="ECO:0000256" key="5">
    <source>
        <dbReference type="ARBA" id="ARBA00023163"/>
    </source>
</evidence>
<dbReference type="GO" id="GO:0006397">
    <property type="term" value="P:mRNA processing"/>
    <property type="evidence" value="ECO:0007669"/>
    <property type="project" value="UniProtKB-KW"/>
</dbReference>
<dbReference type="FunCoup" id="F0ZF67">
    <property type="interactions" value="774"/>
</dbReference>
<feature type="compositionally biased region" description="Basic and acidic residues" evidence="9">
    <location>
        <begin position="98"/>
        <end position="107"/>
    </location>
</feature>
<feature type="compositionally biased region" description="Low complexity" evidence="9">
    <location>
        <begin position="140"/>
        <end position="154"/>
    </location>
</feature>
<evidence type="ECO:0000259" key="10">
    <source>
        <dbReference type="Pfam" id="PF04696"/>
    </source>
</evidence>
<evidence type="ECO:0000256" key="4">
    <source>
        <dbReference type="ARBA" id="ARBA00023015"/>
    </source>
</evidence>
<sequence>MSYRHQINLINKLHTIEKEKAKVEDRLEKLNKEDNNNNNNNNNNNHHRGGHNYNNNYKRNRNQYHNHNNNNNYKNNDDDDSNRRKRHQNVKSVTVVEGENKDGDIHTKKITATITSSGSSITTENKNEPDNSNTDRKTTDSSTSTTTTTTTTNSAAKNPEQKRNRMFVGLLNRTLQDFQKNISKKTESDLRRIEVDQKIEKAINKEEEERKENERIKKEQLKEKEKKVHEELIKKQEELEEKILKESWSLQNKVLSNFKYKTKCKPQIYFSLSPLADKIGFKLKINQDEDEMKITDKNNNNNSNNNNNNNNRRNRSRNSDDEDDDEHSSERNNDNNKKENDEDEKFEKLEKQPSIVTETVPSNTDVEMNKDNEDTTCNIDKKEDSDSPK</sequence>
<proteinExistence type="inferred from homology"/>
<feature type="coiled-coil region" evidence="8">
    <location>
        <begin position="192"/>
        <end position="242"/>
    </location>
</feature>
<evidence type="ECO:0000313" key="11">
    <source>
        <dbReference type="EMBL" id="EGC37421.1"/>
    </source>
</evidence>
<feature type="compositionally biased region" description="Basic and acidic residues" evidence="9">
    <location>
        <begin position="125"/>
        <end position="139"/>
    </location>
</feature>
<keyword evidence="8" id="KW-0175">Coiled coil</keyword>
<keyword evidence="5" id="KW-0804">Transcription</keyword>
<evidence type="ECO:0000256" key="8">
    <source>
        <dbReference type="SAM" id="Coils"/>
    </source>
</evidence>
<accession>F0ZF67</accession>
<dbReference type="InParanoid" id="F0ZF67"/>
<dbReference type="GeneID" id="10499849"/>
<comment type="similarity">
    <text evidence="2">Belongs to the pinin family.</text>
</comment>
<keyword evidence="4" id="KW-0805">Transcription regulation</keyword>
<feature type="region of interest" description="Disordered" evidence="9">
    <location>
        <begin position="292"/>
        <end position="389"/>
    </location>
</feature>
<feature type="compositionally biased region" description="Low complexity" evidence="9">
    <location>
        <begin position="298"/>
        <end position="311"/>
    </location>
</feature>